<feature type="chain" id="PRO_5012797506" description="Lipoprotein" evidence="1">
    <location>
        <begin position="25"/>
        <end position="148"/>
    </location>
</feature>
<reference evidence="2 3" key="1">
    <citation type="submission" date="2016-01" db="EMBL/GenBank/DDBJ databases">
        <authorList>
            <person name="Oliw E.H."/>
        </authorList>
    </citation>
    <scope>NUCLEOTIDE SEQUENCE [LARGE SCALE GENOMIC DNA]</scope>
    <source>
        <strain evidence="2 3">Zutra 3-1</strain>
    </source>
</reference>
<dbReference type="EMBL" id="FBWG01000038">
    <property type="protein sequence ID" value="CUX54472.1"/>
    <property type="molecule type" value="Genomic_DNA"/>
</dbReference>
<dbReference type="AlphaFoldDB" id="A0A1S7RLW0"/>
<gene>
    <name evidence="2" type="ORF">AGR7C_Lc20132</name>
</gene>
<dbReference type="RefSeq" id="WP_162936814.1">
    <property type="nucleotide sequence ID" value="NZ_LT009749.1"/>
</dbReference>
<evidence type="ECO:0008006" key="4">
    <source>
        <dbReference type="Google" id="ProtNLM"/>
    </source>
</evidence>
<accession>A0A1S7RLW0</accession>
<dbReference type="Proteomes" id="UP000191987">
    <property type="component" value="Unassembled WGS sequence"/>
</dbReference>
<protein>
    <recommendedName>
        <fullName evidence="4">Lipoprotein</fullName>
    </recommendedName>
</protein>
<keyword evidence="1" id="KW-0732">Signal</keyword>
<name>A0A1S7RLW0_9HYPH</name>
<evidence type="ECO:0000313" key="3">
    <source>
        <dbReference type="Proteomes" id="UP000191987"/>
    </source>
</evidence>
<organism evidence="2 3">
    <name type="scientific">Agrobacterium deltaense Zutra 3/1</name>
    <dbReference type="NCBI Taxonomy" id="1183427"/>
    <lineage>
        <taxon>Bacteria</taxon>
        <taxon>Pseudomonadati</taxon>
        <taxon>Pseudomonadota</taxon>
        <taxon>Alphaproteobacteria</taxon>
        <taxon>Hyphomicrobiales</taxon>
        <taxon>Rhizobiaceae</taxon>
        <taxon>Rhizobium/Agrobacterium group</taxon>
        <taxon>Agrobacterium</taxon>
    </lineage>
</organism>
<proteinExistence type="predicted"/>
<sequence length="148" mass="15638">MTLHAKARALLVAVTMTGACTASAQQASIPDQPLIGNLKMPSMTPEQAEEVLKSRKLPPIDPVPVAAQSRTGNQPLMKFEIKAILGHELPGGDTTPHGMKRADFAIASPDAPALESKLRKDALGPDIIMRPLPAETAVEEKPPVIGLP</sequence>
<evidence type="ECO:0000256" key="1">
    <source>
        <dbReference type="SAM" id="SignalP"/>
    </source>
</evidence>
<feature type="signal peptide" evidence="1">
    <location>
        <begin position="1"/>
        <end position="24"/>
    </location>
</feature>
<dbReference type="PROSITE" id="PS51257">
    <property type="entry name" value="PROKAR_LIPOPROTEIN"/>
    <property type="match status" value="1"/>
</dbReference>
<evidence type="ECO:0000313" key="2">
    <source>
        <dbReference type="EMBL" id="CUX54472.1"/>
    </source>
</evidence>